<organism evidence="1">
    <name type="scientific">Siphoviridae sp. ctPL34</name>
    <dbReference type="NCBI Taxonomy" id="2826322"/>
    <lineage>
        <taxon>Viruses</taxon>
        <taxon>Duplodnaviria</taxon>
        <taxon>Heunggongvirae</taxon>
        <taxon>Uroviricota</taxon>
        <taxon>Caudoviricetes</taxon>
    </lineage>
</organism>
<name>A0A8S5LX24_9CAUD</name>
<dbReference type="EMBL" id="BK014761">
    <property type="protein sequence ID" value="DAD74516.1"/>
    <property type="molecule type" value="Genomic_DNA"/>
</dbReference>
<sequence>MRYPSTKNLAGYYQTRAGAVVKAEKRNGMWTVHIGSRDVVIISDDAFYSLFSGIV</sequence>
<proteinExistence type="predicted"/>
<protein>
    <submittedName>
        <fullName evidence="1">Uncharacterized protein</fullName>
    </submittedName>
</protein>
<evidence type="ECO:0000313" key="1">
    <source>
        <dbReference type="EMBL" id="DAD74516.1"/>
    </source>
</evidence>
<reference evidence="1" key="1">
    <citation type="journal article" date="2021" name="Proc. Natl. Acad. Sci. U.S.A.">
        <title>A Catalog of Tens of Thousands of Viruses from Human Metagenomes Reveals Hidden Associations with Chronic Diseases.</title>
        <authorList>
            <person name="Tisza M.J."/>
            <person name="Buck C.B."/>
        </authorList>
    </citation>
    <scope>NUCLEOTIDE SEQUENCE</scope>
    <source>
        <strain evidence="1">CtPL34</strain>
    </source>
</reference>
<accession>A0A8S5LX24</accession>